<feature type="compositionally biased region" description="Polar residues" evidence="5">
    <location>
        <begin position="319"/>
        <end position="333"/>
    </location>
</feature>
<evidence type="ECO:0000256" key="2">
    <source>
        <dbReference type="ARBA" id="ARBA00022692"/>
    </source>
</evidence>
<dbReference type="PANTHER" id="PTHR47481:SF10">
    <property type="entry name" value="COPIA-LIKE POLYPROTEIN_RETROTRANSPOSON"/>
    <property type="match status" value="1"/>
</dbReference>
<feature type="region of interest" description="Disordered" evidence="5">
    <location>
        <begin position="289"/>
        <end position="338"/>
    </location>
</feature>
<dbReference type="Pfam" id="PF14223">
    <property type="entry name" value="Retrotran_gag_2"/>
    <property type="match status" value="1"/>
</dbReference>
<evidence type="ECO:0000256" key="5">
    <source>
        <dbReference type="SAM" id="MobiDB-lite"/>
    </source>
</evidence>
<name>A0A4U5Q588_POPAL</name>
<evidence type="ECO:0000256" key="6">
    <source>
        <dbReference type="SAM" id="Phobius"/>
    </source>
</evidence>
<dbReference type="EMBL" id="RCHU01000503">
    <property type="protein sequence ID" value="TKS03747.1"/>
    <property type="molecule type" value="Genomic_DNA"/>
</dbReference>
<evidence type="ECO:0000313" key="7">
    <source>
        <dbReference type="EMBL" id="TKS03747.1"/>
    </source>
</evidence>
<feature type="transmembrane region" description="Helical" evidence="6">
    <location>
        <begin position="346"/>
        <end position="371"/>
    </location>
</feature>
<feature type="transmembrane region" description="Helical" evidence="6">
    <location>
        <begin position="383"/>
        <end position="403"/>
    </location>
</feature>
<evidence type="ECO:0000256" key="4">
    <source>
        <dbReference type="ARBA" id="ARBA00023136"/>
    </source>
</evidence>
<protein>
    <submittedName>
        <fullName evidence="7">Magnesium transporter</fullName>
    </submittedName>
</protein>
<dbReference type="PANTHER" id="PTHR47481">
    <property type="match status" value="1"/>
</dbReference>
<dbReference type="SUPFAM" id="SSF144083">
    <property type="entry name" value="Magnesium transport protein CorA, transmembrane region"/>
    <property type="match status" value="1"/>
</dbReference>
<reference evidence="7" key="1">
    <citation type="submission" date="2018-10" db="EMBL/GenBank/DDBJ databases">
        <title>Population genomic analysis revealed the cold adaptation of white poplar.</title>
        <authorList>
            <person name="Liu Y.-J."/>
        </authorList>
    </citation>
    <scope>NUCLEOTIDE SEQUENCE [LARGE SCALE GENOMIC DNA]</scope>
    <source>
        <strain evidence="7">PAL-ZL1</strain>
    </source>
</reference>
<sequence length="411" mass="45090">MASSTENTSDAAAISIPALVSPPAINVTKLSKDNYHVWKAQLIPFFRGQGIFGYLDGTIPIPSKEISAAATSSVISNPLYEHWQRQDAVIVAILFSTISENVLIQVVSYTTSAAIWCALAKSFSSQSRARVIQLRTELVNTRKGSQSAHDFFMQIKRMTDELAVAGHALHCDEIISYLLSGLGHDYDSLVTAITARTDPVTLEEVYALLLTTEARLQHNNGPPIQPAVHVATRQQHFSSYRGRNMYRGRGRNFRDTYFRDASSSNNSNGRNNFHRDAMICQVCDKPGTNSPPSLPNMDAALPVYSSNPEPSPPLPDDTAPSSSPRPLPQTTDITPPPSNNHPMLELFLSSGTACLSIYSLVAGIFGVNILYTWNDNHGYLFKWVVIVTGAFCAFLFLVLMAYARYKGLVGS</sequence>
<dbReference type="STRING" id="43335.A0A4U5Q588"/>
<dbReference type="InterPro" id="IPR045863">
    <property type="entry name" value="CorA_TM1_TM2"/>
</dbReference>
<comment type="subcellular location">
    <subcellularLocation>
        <location evidence="1">Membrane</location>
        <topology evidence="1">Multi-pass membrane protein</topology>
    </subcellularLocation>
</comment>
<dbReference type="GO" id="GO:0016020">
    <property type="term" value="C:membrane"/>
    <property type="evidence" value="ECO:0007669"/>
    <property type="project" value="UniProtKB-SubCell"/>
</dbReference>
<organism evidence="7">
    <name type="scientific">Populus alba</name>
    <name type="common">White poplar</name>
    <dbReference type="NCBI Taxonomy" id="43335"/>
    <lineage>
        <taxon>Eukaryota</taxon>
        <taxon>Viridiplantae</taxon>
        <taxon>Streptophyta</taxon>
        <taxon>Embryophyta</taxon>
        <taxon>Tracheophyta</taxon>
        <taxon>Spermatophyta</taxon>
        <taxon>Magnoliopsida</taxon>
        <taxon>eudicotyledons</taxon>
        <taxon>Gunneridae</taxon>
        <taxon>Pentapetalae</taxon>
        <taxon>rosids</taxon>
        <taxon>fabids</taxon>
        <taxon>Malpighiales</taxon>
        <taxon>Salicaceae</taxon>
        <taxon>Saliceae</taxon>
        <taxon>Populus</taxon>
    </lineage>
</organism>
<proteinExistence type="predicted"/>
<dbReference type="AlphaFoldDB" id="A0A4U5Q588"/>
<keyword evidence="2 6" id="KW-0812">Transmembrane</keyword>
<accession>A0A4U5Q588</accession>
<evidence type="ECO:0000256" key="1">
    <source>
        <dbReference type="ARBA" id="ARBA00004141"/>
    </source>
</evidence>
<evidence type="ECO:0000256" key="3">
    <source>
        <dbReference type="ARBA" id="ARBA00022989"/>
    </source>
</evidence>
<gene>
    <name evidence="7" type="ORF">D5086_0000150500</name>
</gene>
<keyword evidence="3 6" id="KW-1133">Transmembrane helix</keyword>
<keyword evidence="4 6" id="KW-0472">Membrane</keyword>
<comment type="caution">
    <text evidence="7">The sequence shown here is derived from an EMBL/GenBank/DDBJ whole genome shotgun (WGS) entry which is preliminary data.</text>
</comment>